<dbReference type="InterPro" id="IPR013785">
    <property type="entry name" value="Aldolase_TIM"/>
</dbReference>
<gene>
    <name evidence="6" type="primary">nrdG</name>
    <name evidence="6" type="ORF">C7N83_11775</name>
</gene>
<keyword evidence="3" id="KW-0479">Metal-binding</keyword>
<proteinExistence type="predicted"/>
<keyword evidence="7" id="KW-1185">Reference proteome</keyword>
<dbReference type="GO" id="GO:0003824">
    <property type="term" value="F:catalytic activity"/>
    <property type="evidence" value="ECO:0007669"/>
    <property type="project" value="InterPro"/>
</dbReference>
<evidence type="ECO:0000256" key="2">
    <source>
        <dbReference type="ARBA" id="ARBA00022691"/>
    </source>
</evidence>
<dbReference type="Pfam" id="PF13353">
    <property type="entry name" value="Fer4_12"/>
    <property type="match status" value="1"/>
</dbReference>
<dbReference type="InterPro" id="IPR058240">
    <property type="entry name" value="rSAM_sf"/>
</dbReference>
<protein>
    <submittedName>
        <fullName evidence="6">Anaerobic ribonucleoside-triphosphate reductase activating protein</fullName>
    </submittedName>
</protein>
<dbReference type="SFLD" id="SFLDS00029">
    <property type="entry name" value="Radical_SAM"/>
    <property type="match status" value="1"/>
</dbReference>
<dbReference type="EMBL" id="PXYY01000101">
    <property type="protein sequence ID" value="PSJ79502.1"/>
    <property type="molecule type" value="Genomic_DNA"/>
</dbReference>
<dbReference type="AlphaFoldDB" id="A0A2P7TXQ1"/>
<evidence type="ECO:0000256" key="4">
    <source>
        <dbReference type="ARBA" id="ARBA00023004"/>
    </source>
</evidence>
<comment type="cofactor">
    <cofactor evidence="1">
        <name>[4Fe-4S] cluster</name>
        <dbReference type="ChEBI" id="CHEBI:49883"/>
    </cofactor>
</comment>
<evidence type="ECO:0000313" key="7">
    <source>
        <dbReference type="Proteomes" id="UP000241868"/>
    </source>
</evidence>
<evidence type="ECO:0000256" key="5">
    <source>
        <dbReference type="ARBA" id="ARBA00023014"/>
    </source>
</evidence>
<evidence type="ECO:0000313" key="6">
    <source>
        <dbReference type="EMBL" id="PSJ79502.1"/>
    </source>
</evidence>
<accession>A0A2P7TXQ1</accession>
<sequence length="176" mass="19589">MQTLTFITEQIVWQEVPNETSLAFLIAGCPLRCEGCHSADSWKAGLGKPLTAEYLAGRLKRYQGLISCVLFMGGEWQSDELTQLLIAVKQTGLKTCLYTGLERAELEVVSDGLIQNLDYLKTGRWVMELGGLGSAATNQIFMDLRTGEVLNHWFVRDNPKKTIAITPAEARFFQTA</sequence>
<dbReference type="GO" id="GO:0046872">
    <property type="term" value="F:metal ion binding"/>
    <property type="evidence" value="ECO:0007669"/>
    <property type="project" value="UniProtKB-KW"/>
</dbReference>
<dbReference type="OrthoDB" id="9782387at2"/>
<dbReference type="Gene3D" id="3.20.20.70">
    <property type="entry name" value="Aldolase class I"/>
    <property type="match status" value="1"/>
</dbReference>
<dbReference type="Proteomes" id="UP000241868">
    <property type="component" value="Unassembled WGS sequence"/>
</dbReference>
<keyword evidence="2" id="KW-0949">S-adenosyl-L-methionine</keyword>
<dbReference type="InterPro" id="IPR014191">
    <property type="entry name" value="Anaer_RNR_activator"/>
</dbReference>
<comment type="caution">
    <text evidence="6">The sequence shown here is derived from an EMBL/GenBank/DDBJ whole genome shotgun (WGS) entry which is preliminary data.</text>
</comment>
<dbReference type="GO" id="GO:0051536">
    <property type="term" value="F:iron-sulfur cluster binding"/>
    <property type="evidence" value="ECO:0007669"/>
    <property type="project" value="UniProtKB-KW"/>
</dbReference>
<dbReference type="SUPFAM" id="SSF102114">
    <property type="entry name" value="Radical SAM enzymes"/>
    <property type="match status" value="1"/>
</dbReference>
<reference evidence="6 7" key="1">
    <citation type="submission" date="2018-03" db="EMBL/GenBank/DDBJ databases">
        <title>Neisseria weixii sp. nov., isolated from the intestinal contents of Tibetan Plateau pika (Ochotona curzoniae) in Yushu, Qinghai Province, China.</title>
        <authorList>
            <person name="Gui Z."/>
        </authorList>
    </citation>
    <scope>NUCLEOTIDE SEQUENCE [LARGE SCALE GENOMIC DNA]</scope>
    <source>
        <strain evidence="6 7">ATCC 51483</strain>
    </source>
</reference>
<dbReference type="RefSeq" id="WP_106742874.1">
    <property type="nucleotide sequence ID" value="NZ_PXYY01000101.1"/>
</dbReference>
<dbReference type="NCBIfam" id="TIGR02826">
    <property type="entry name" value="RNR_activ_nrdG3"/>
    <property type="match status" value="1"/>
</dbReference>
<keyword evidence="5" id="KW-0411">Iron-sulfur</keyword>
<evidence type="ECO:0000256" key="3">
    <source>
        <dbReference type="ARBA" id="ARBA00022723"/>
    </source>
</evidence>
<organism evidence="6 7">
    <name type="scientific">Neisseria iguanae</name>
    <dbReference type="NCBI Taxonomy" id="90242"/>
    <lineage>
        <taxon>Bacteria</taxon>
        <taxon>Pseudomonadati</taxon>
        <taxon>Pseudomonadota</taxon>
        <taxon>Betaproteobacteria</taxon>
        <taxon>Neisseriales</taxon>
        <taxon>Neisseriaceae</taxon>
        <taxon>Neisseria</taxon>
    </lineage>
</organism>
<dbReference type="InterPro" id="IPR007197">
    <property type="entry name" value="rSAM"/>
</dbReference>
<keyword evidence="4" id="KW-0408">Iron</keyword>
<name>A0A2P7TXQ1_9NEIS</name>
<evidence type="ECO:0000256" key="1">
    <source>
        <dbReference type="ARBA" id="ARBA00001966"/>
    </source>
</evidence>